<dbReference type="Proteomes" id="UP000244900">
    <property type="component" value="Chromosome"/>
</dbReference>
<proteinExistence type="predicted"/>
<evidence type="ECO:0000313" key="2">
    <source>
        <dbReference type="EMBL" id="AWI32727.1"/>
    </source>
</evidence>
<gene>
    <name evidence="2" type="ORF">DDW44_30915</name>
</gene>
<dbReference type="EMBL" id="CP029188">
    <property type="protein sequence ID" value="AWI32727.1"/>
    <property type="molecule type" value="Genomic_DNA"/>
</dbReference>
<evidence type="ECO:0000313" key="3">
    <source>
        <dbReference type="Proteomes" id="UP000244900"/>
    </source>
</evidence>
<accession>A0A2S1T2I4</accession>
<reference evidence="2 3" key="1">
    <citation type="submission" date="2018-05" db="EMBL/GenBank/DDBJ databases">
        <title>Complete genome sequence of sponge-derived Streptomyces sp. HNM0039.</title>
        <authorList>
            <person name="Huang X."/>
            <person name="Zhou S."/>
        </authorList>
    </citation>
    <scope>NUCLEOTIDE SEQUENCE [LARGE SCALE GENOMIC DNA]</scope>
    <source>
        <strain evidence="2 3">HNM0039</strain>
    </source>
</reference>
<protein>
    <submittedName>
        <fullName evidence="2">Uncharacterized protein</fullName>
    </submittedName>
</protein>
<feature type="region of interest" description="Disordered" evidence="1">
    <location>
        <begin position="1"/>
        <end position="23"/>
    </location>
</feature>
<name>A0A2S1T2I4_9ACTN</name>
<dbReference type="AlphaFoldDB" id="A0A2S1T2I4"/>
<evidence type="ECO:0000256" key="1">
    <source>
        <dbReference type="SAM" id="MobiDB-lite"/>
    </source>
</evidence>
<organism evidence="2 3">
    <name type="scientific">Streptomyces tirandamycinicus</name>
    <dbReference type="NCBI Taxonomy" id="2174846"/>
    <lineage>
        <taxon>Bacteria</taxon>
        <taxon>Bacillati</taxon>
        <taxon>Actinomycetota</taxon>
        <taxon>Actinomycetes</taxon>
        <taxon>Kitasatosporales</taxon>
        <taxon>Streptomycetaceae</taxon>
        <taxon>Streptomyces</taxon>
    </lineage>
</organism>
<keyword evidence="3" id="KW-1185">Reference proteome</keyword>
<dbReference type="KEGG" id="stir:DDW44_30915"/>
<sequence length="109" mass="11664">MHEPPEIGARRHGKQGAVLGRDTVSTATTVERAELLREASLTICGRREGKTTSCTSCLRKADAVVRLVKGSDLNTVLVPRIADIICGSAGHPCGLCWDKATTLVLELRP</sequence>